<dbReference type="SMART" id="SM00257">
    <property type="entry name" value="LysM"/>
    <property type="match status" value="1"/>
</dbReference>
<dbReference type="SUPFAM" id="SSF54106">
    <property type="entry name" value="LysM domain"/>
    <property type="match status" value="1"/>
</dbReference>
<dbReference type="CDD" id="cd00118">
    <property type="entry name" value="LysM"/>
    <property type="match status" value="1"/>
</dbReference>
<evidence type="ECO:0000313" key="2">
    <source>
        <dbReference type="EMBL" id="RCX13266.1"/>
    </source>
</evidence>
<dbReference type="PANTHER" id="PTHR34700:SF4">
    <property type="entry name" value="PHAGE-LIKE ELEMENT PBSX PROTEIN XKDP"/>
    <property type="match status" value="1"/>
</dbReference>
<comment type="caution">
    <text evidence="2">The sequence shown here is derived from an EMBL/GenBank/DDBJ whole genome shotgun (WGS) entry which is preliminary data.</text>
</comment>
<name>A0A369AYK2_9FIRM</name>
<reference evidence="2 3" key="1">
    <citation type="submission" date="2018-07" db="EMBL/GenBank/DDBJ databases">
        <title>Genomic Encyclopedia of Type Strains, Phase IV (KMG-IV): sequencing the most valuable type-strain genomes for metagenomic binning, comparative biology and taxonomic classification.</title>
        <authorList>
            <person name="Goeker M."/>
        </authorList>
    </citation>
    <scope>NUCLEOTIDE SEQUENCE [LARGE SCALE GENOMIC DNA]</scope>
    <source>
        <strain evidence="2 3">DSM 27016</strain>
    </source>
</reference>
<dbReference type="Pfam" id="PF01476">
    <property type="entry name" value="LysM"/>
    <property type="match status" value="1"/>
</dbReference>
<dbReference type="InterPro" id="IPR052196">
    <property type="entry name" value="Bact_Kbp"/>
</dbReference>
<gene>
    <name evidence="2" type="ORF">DFR58_11884</name>
</gene>
<evidence type="ECO:0000313" key="3">
    <source>
        <dbReference type="Proteomes" id="UP000253034"/>
    </source>
</evidence>
<dbReference type="PANTHER" id="PTHR34700">
    <property type="entry name" value="POTASSIUM BINDING PROTEIN KBP"/>
    <property type="match status" value="1"/>
</dbReference>
<dbReference type="Gene3D" id="3.10.350.10">
    <property type="entry name" value="LysM domain"/>
    <property type="match status" value="1"/>
</dbReference>
<dbReference type="EMBL" id="QPJT01000018">
    <property type="protein sequence ID" value="RCX13266.1"/>
    <property type="molecule type" value="Genomic_DNA"/>
</dbReference>
<keyword evidence="3" id="KW-1185">Reference proteome</keyword>
<protein>
    <submittedName>
        <fullName evidence="2">LysM domain-containing protein</fullName>
    </submittedName>
</protein>
<feature type="domain" description="LysM" evidence="1">
    <location>
        <begin position="178"/>
        <end position="228"/>
    </location>
</feature>
<dbReference type="InterPro" id="IPR018392">
    <property type="entry name" value="LysM"/>
</dbReference>
<organism evidence="2 3">
    <name type="scientific">Anaerobacterium chartisolvens</name>
    <dbReference type="NCBI Taxonomy" id="1297424"/>
    <lineage>
        <taxon>Bacteria</taxon>
        <taxon>Bacillati</taxon>
        <taxon>Bacillota</taxon>
        <taxon>Clostridia</taxon>
        <taxon>Eubacteriales</taxon>
        <taxon>Oscillospiraceae</taxon>
        <taxon>Anaerobacterium</taxon>
    </lineage>
</organism>
<dbReference type="AlphaFoldDB" id="A0A369AYK2"/>
<dbReference type="OrthoDB" id="9800780at2"/>
<dbReference type="InterPro" id="IPR036779">
    <property type="entry name" value="LysM_dom_sf"/>
</dbReference>
<proteinExistence type="predicted"/>
<sequence>MSSASDSSIKTVRGNIAIMLSFNNNAETLALPVVPDQLEVRTGLSNSTAEVVNLGEIGIIGNRKLKGITISSFCPSYYAPYCQCSSEEFTEPYVAVERISRWMDTKRPIRLKIMGMNINMACMIEEFSYREKGGQPGDVYYDLVLKEYRFIQAKIVESSASASGTSAMVRTVERQSPSVYTVKKGDSLWAIAKLQYGDGSRYKEIYEKNKKIIGPDPNLIKPGQELVL</sequence>
<dbReference type="PROSITE" id="PS51782">
    <property type="entry name" value="LYSM"/>
    <property type="match status" value="1"/>
</dbReference>
<dbReference type="RefSeq" id="WP_114298682.1">
    <property type="nucleotide sequence ID" value="NZ_QPJT01000018.1"/>
</dbReference>
<accession>A0A369AYK2</accession>
<evidence type="ECO:0000259" key="1">
    <source>
        <dbReference type="PROSITE" id="PS51782"/>
    </source>
</evidence>
<dbReference type="Proteomes" id="UP000253034">
    <property type="component" value="Unassembled WGS sequence"/>
</dbReference>